<keyword evidence="2 5" id="KW-0645">Protease</keyword>
<dbReference type="PANTHER" id="PTHR32060:SF30">
    <property type="entry name" value="CARBOXY-TERMINAL PROCESSING PROTEASE CTPA"/>
    <property type="match status" value="1"/>
</dbReference>
<dbReference type="Pfam" id="PF22694">
    <property type="entry name" value="CtpB_N-like"/>
    <property type="match status" value="1"/>
</dbReference>
<dbReference type="InterPro" id="IPR029045">
    <property type="entry name" value="ClpP/crotonase-like_dom_sf"/>
</dbReference>
<evidence type="ECO:0000256" key="3">
    <source>
        <dbReference type="ARBA" id="ARBA00022801"/>
    </source>
</evidence>
<keyword evidence="8" id="KW-1185">Reference proteome</keyword>
<dbReference type="InterPro" id="IPR001478">
    <property type="entry name" value="PDZ"/>
</dbReference>
<dbReference type="Gene3D" id="3.90.226.10">
    <property type="entry name" value="2-enoyl-CoA Hydratase, Chain A, domain 1"/>
    <property type="match status" value="1"/>
</dbReference>
<evidence type="ECO:0000313" key="7">
    <source>
        <dbReference type="EMBL" id="EIT71719.1"/>
    </source>
</evidence>
<dbReference type="RefSeq" id="WP_007184805.1">
    <property type="nucleotide sequence ID" value="NZ_AKGD01000001.1"/>
</dbReference>
<evidence type="ECO:0000256" key="4">
    <source>
        <dbReference type="ARBA" id="ARBA00022825"/>
    </source>
</evidence>
<evidence type="ECO:0000313" key="8">
    <source>
        <dbReference type="Proteomes" id="UP000003704"/>
    </source>
</evidence>
<dbReference type="FunFam" id="3.90.226.10:FF:000029">
    <property type="entry name" value="Peptidase, S41 family"/>
    <property type="match status" value="1"/>
</dbReference>
<dbReference type="CDD" id="cd07560">
    <property type="entry name" value="Peptidase_S41_CPP"/>
    <property type="match status" value="1"/>
</dbReference>
<evidence type="ECO:0000256" key="2">
    <source>
        <dbReference type="ARBA" id="ARBA00022670"/>
    </source>
</evidence>
<sequence>MPNRLRVPLALAAGVLIGTCASITSGVLAEKTASPAAGALPVKDLQNFVRVMEMVKQGYVEPVDDKKLLDDALRGMLSGLDPHSAYLAGEEFSSFETSIKGEFGGIGIEVQMQDGLVRVISPIDDTPAAKAGIKPGDYIVKIDDTPVKGLSLTDAVSKMKGTPGTKVVLTVAREGQTGPMTFDLKRDNIKLVSVRSKTLEPQFGYVRISSFNQKTGESFENELKKLLAADAKNPIKGIVLDLRNNPGGALDEAIRVSDALLNSGGIVSVRSREAGENREFNARPGDLLDGKPVVVLINGGSASAAEIVAGALQDQKRAILLGTKSFGKGSVQTIMRLSDESAVKLTTARYYTPSGRSIQAEGIDPDVVVRPLKVAKDDDAPQFDSIKEADLKGSLVNEKAKVVDQAAVDAAKKVAEDEAQLALNDYSLYEALTLLKGITVSQALMQK</sequence>
<dbReference type="InterPro" id="IPR004447">
    <property type="entry name" value="Peptidase_S41A"/>
</dbReference>
<dbReference type="SMART" id="SM00245">
    <property type="entry name" value="TSPc"/>
    <property type="match status" value="1"/>
</dbReference>
<organism evidence="7 8">
    <name type="scientific">Hydrocarboniphaga effusa AP103</name>
    <dbReference type="NCBI Taxonomy" id="1172194"/>
    <lineage>
        <taxon>Bacteria</taxon>
        <taxon>Pseudomonadati</taxon>
        <taxon>Pseudomonadota</taxon>
        <taxon>Gammaproteobacteria</taxon>
        <taxon>Nevskiales</taxon>
        <taxon>Nevskiaceae</taxon>
        <taxon>Hydrocarboniphaga</taxon>
    </lineage>
</organism>
<dbReference type="STRING" id="1172194.WQQ_18560"/>
<feature type="domain" description="PDZ" evidence="6">
    <location>
        <begin position="92"/>
        <end position="174"/>
    </location>
</feature>
<keyword evidence="4 5" id="KW-0720">Serine protease</keyword>
<dbReference type="AlphaFoldDB" id="I7ZIG5"/>
<evidence type="ECO:0000259" key="6">
    <source>
        <dbReference type="PROSITE" id="PS50106"/>
    </source>
</evidence>
<dbReference type="SUPFAM" id="SSF52096">
    <property type="entry name" value="ClpP/crotonase"/>
    <property type="match status" value="1"/>
</dbReference>
<dbReference type="Pfam" id="PF13180">
    <property type="entry name" value="PDZ_2"/>
    <property type="match status" value="1"/>
</dbReference>
<dbReference type="PANTHER" id="PTHR32060">
    <property type="entry name" value="TAIL-SPECIFIC PROTEASE"/>
    <property type="match status" value="1"/>
</dbReference>
<dbReference type="GO" id="GO:0007165">
    <property type="term" value="P:signal transduction"/>
    <property type="evidence" value="ECO:0007669"/>
    <property type="project" value="TreeGrafter"/>
</dbReference>
<gene>
    <name evidence="7" type="ORF">WQQ_18560</name>
</gene>
<dbReference type="GO" id="GO:0030288">
    <property type="term" value="C:outer membrane-bounded periplasmic space"/>
    <property type="evidence" value="ECO:0007669"/>
    <property type="project" value="TreeGrafter"/>
</dbReference>
<evidence type="ECO:0000256" key="5">
    <source>
        <dbReference type="RuleBase" id="RU004404"/>
    </source>
</evidence>
<dbReference type="SUPFAM" id="SSF50156">
    <property type="entry name" value="PDZ domain-like"/>
    <property type="match status" value="1"/>
</dbReference>
<evidence type="ECO:0000256" key="1">
    <source>
        <dbReference type="ARBA" id="ARBA00009179"/>
    </source>
</evidence>
<dbReference type="Proteomes" id="UP000003704">
    <property type="component" value="Unassembled WGS sequence"/>
</dbReference>
<dbReference type="NCBIfam" id="TIGR00225">
    <property type="entry name" value="prc"/>
    <property type="match status" value="1"/>
</dbReference>
<dbReference type="SMART" id="SM00228">
    <property type="entry name" value="PDZ"/>
    <property type="match status" value="1"/>
</dbReference>
<dbReference type="Gene3D" id="3.30.750.44">
    <property type="match status" value="1"/>
</dbReference>
<dbReference type="Pfam" id="PF03572">
    <property type="entry name" value="Peptidase_S41"/>
    <property type="match status" value="1"/>
</dbReference>
<dbReference type="EMBL" id="AKGD01000001">
    <property type="protein sequence ID" value="EIT71719.1"/>
    <property type="molecule type" value="Genomic_DNA"/>
</dbReference>
<dbReference type="PATRIC" id="fig|1172194.4.peg.1797"/>
<dbReference type="InterPro" id="IPR055210">
    <property type="entry name" value="CtpA/B_N"/>
</dbReference>
<dbReference type="Gene3D" id="2.30.42.10">
    <property type="match status" value="1"/>
</dbReference>
<reference evidence="7 8" key="1">
    <citation type="journal article" date="2012" name="J. Bacteriol.">
        <title>Genome Sequence of n-Alkane-Degrading Hydrocarboniphaga effusa Strain AP103T (ATCC BAA-332T).</title>
        <authorList>
            <person name="Chang H.K."/>
            <person name="Zylstra G.J."/>
            <person name="Chae J.C."/>
        </authorList>
    </citation>
    <scope>NUCLEOTIDE SEQUENCE [LARGE SCALE GENOMIC DNA]</scope>
    <source>
        <strain evidence="7 8">AP103</strain>
    </source>
</reference>
<dbReference type="PROSITE" id="PS50106">
    <property type="entry name" value="PDZ"/>
    <property type="match status" value="1"/>
</dbReference>
<name>I7ZIG5_9GAMM</name>
<proteinExistence type="inferred from homology"/>
<dbReference type="CDD" id="cd06782">
    <property type="entry name" value="cpPDZ_CPP-like"/>
    <property type="match status" value="1"/>
</dbReference>
<dbReference type="GO" id="GO:0004175">
    <property type="term" value="F:endopeptidase activity"/>
    <property type="evidence" value="ECO:0007669"/>
    <property type="project" value="TreeGrafter"/>
</dbReference>
<comment type="similarity">
    <text evidence="1 5">Belongs to the peptidase S41A family.</text>
</comment>
<keyword evidence="3 5" id="KW-0378">Hydrolase</keyword>
<dbReference type="GO" id="GO:0006508">
    <property type="term" value="P:proteolysis"/>
    <property type="evidence" value="ECO:0007669"/>
    <property type="project" value="UniProtKB-KW"/>
</dbReference>
<accession>I7ZIG5</accession>
<comment type="caution">
    <text evidence="7">The sequence shown here is derived from an EMBL/GenBank/DDBJ whole genome shotgun (WGS) entry which is preliminary data.</text>
</comment>
<dbReference type="MEROPS" id="S41.004"/>
<dbReference type="InterPro" id="IPR036034">
    <property type="entry name" value="PDZ_sf"/>
</dbReference>
<dbReference type="InterPro" id="IPR005151">
    <property type="entry name" value="Tail-specific_protease"/>
</dbReference>
<dbReference type="FunFam" id="2.30.42.10:FF:000063">
    <property type="entry name" value="Peptidase, S41 family"/>
    <property type="match status" value="1"/>
</dbReference>
<protein>
    <submittedName>
        <fullName evidence="7">Carboxyl-terminal protease</fullName>
    </submittedName>
</protein>
<dbReference type="OrthoDB" id="9812068at2"/>
<dbReference type="GO" id="GO:0008236">
    <property type="term" value="F:serine-type peptidase activity"/>
    <property type="evidence" value="ECO:0007669"/>
    <property type="project" value="UniProtKB-KW"/>
</dbReference>